<protein>
    <submittedName>
        <fullName evidence="2">DUF3570 domain-containing protein</fullName>
    </submittedName>
</protein>
<feature type="signal peptide" evidence="1">
    <location>
        <begin position="1"/>
        <end position="23"/>
    </location>
</feature>
<keyword evidence="1" id="KW-0732">Signal</keyword>
<dbReference type="EMBL" id="JBHSCZ010000005">
    <property type="protein sequence ID" value="MFC4263913.1"/>
    <property type="molecule type" value="Genomic_DNA"/>
</dbReference>
<dbReference type="Pfam" id="PF12094">
    <property type="entry name" value="DUF3570"/>
    <property type="match status" value="1"/>
</dbReference>
<sequence length="398" mass="44955">MKKILFTAAAVFALLHTQAQTIADSTGYKSRKLKFEEANLVSSYYQQDGNNAAVTGGIGSQKLTDIANVFDVKFYRYDKKFRKQTFTGEIGIDHYTSASSDRVDLKVNSSASHADTRFYPSVSWSVENENKGTTFTVGASSSTEFDYQSFGANVLFAKKTKNKNGEFSAKLQTYLDQVKLVTPIELRPAGGGRGDDYNYGTAARNTFAGSLSYAQIVNQKFHFALLADAVTQNGFLSLPFYRVYFKDGSVHQEKLPDARTKFPLGFRANYFLSDKFIIRTYYRYYTDNWGIQSNTANIEVPIKITPFISVAPFYRYYNQTASKYFAAYQTHTAANQYYTSNYDLSKFSSNFYGAGIRLVPPTGVFGLQHFSMLELRYGHYQKSIDMNANIISLNLKFK</sequence>
<keyword evidence="3" id="KW-1185">Reference proteome</keyword>
<name>A0ABV8QVK4_9BACT</name>
<evidence type="ECO:0000313" key="3">
    <source>
        <dbReference type="Proteomes" id="UP001595907"/>
    </source>
</evidence>
<dbReference type="Proteomes" id="UP001595907">
    <property type="component" value="Unassembled WGS sequence"/>
</dbReference>
<feature type="chain" id="PRO_5046084904" evidence="1">
    <location>
        <begin position="24"/>
        <end position="398"/>
    </location>
</feature>
<dbReference type="RefSeq" id="WP_379711058.1">
    <property type="nucleotide sequence ID" value="NZ_JBHSCZ010000005.1"/>
</dbReference>
<evidence type="ECO:0000256" key="1">
    <source>
        <dbReference type="SAM" id="SignalP"/>
    </source>
</evidence>
<evidence type="ECO:0000313" key="2">
    <source>
        <dbReference type="EMBL" id="MFC4263913.1"/>
    </source>
</evidence>
<accession>A0ABV8QVK4</accession>
<organism evidence="2 3">
    <name type="scientific">Ferruginibacter yonginensis</name>
    <dbReference type="NCBI Taxonomy" id="1310416"/>
    <lineage>
        <taxon>Bacteria</taxon>
        <taxon>Pseudomonadati</taxon>
        <taxon>Bacteroidota</taxon>
        <taxon>Chitinophagia</taxon>
        <taxon>Chitinophagales</taxon>
        <taxon>Chitinophagaceae</taxon>
        <taxon>Ferruginibacter</taxon>
    </lineage>
</organism>
<dbReference type="InterPro" id="IPR021953">
    <property type="entry name" value="DUF3570"/>
</dbReference>
<reference evidence="3" key="1">
    <citation type="journal article" date="2019" name="Int. J. Syst. Evol. Microbiol.">
        <title>The Global Catalogue of Microorganisms (GCM) 10K type strain sequencing project: providing services to taxonomists for standard genome sequencing and annotation.</title>
        <authorList>
            <consortium name="The Broad Institute Genomics Platform"/>
            <consortium name="The Broad Institute Genome Sequencing Center for Infectious Disease"/>
            <person name="Wu L."/>
            <person name="Ma J."/>
        </authorList>
    </citation>
    <scope>NUCLEOTIDE SEQUENCE [LARGE SCALE GENOMIC DNA]</scope>
    <source>
        <strain evidence="3">CECT 8289</strain>
    </source>
</reference>
<gene>
    <name evidence="2" type="ORF">ACFOWM_13550</name>
</gene>
<proteinExistence type="predicted"/>
<comment type="caution">
    <text evidence="2">The sequence shown here is derived from an EMBL/GenBank/DDBJ whole genome shotgun (WGS) entry which is preliminary data.</text>
</comment>